<evidence type="ECO:0000313" key="2">
    <source>
        <dbReference type="EMBL" id="KAJ2860274.1"/>
    </source>
</evidence>
<dbReference type="Proteomes" id="UP001140074">
    <property type="component" value="Unassembled WGS sequence"/>
</dbReference>
<dbReference type="PANTHER" id="PTHR13464:SF0">
    <property type="entry name" value="SAP30-BINDING PROTEIN"/>
    <property type="match status" value="1"/>
</dbReference>
<sequence length="309" mass="34186">MQRMASEPNALLAALGGYASEDSDSNSKHSSNSEAIYPQPPLVDNDNDNDEEEYGGDNNQFSSADEAELDYESDDDAKRNASPSHIIAEADVHAHESDLVAYEKTKHDMDLLLGCSQVPDIMPKPDSVECPAELQAKFAQWYDLKQQGANFNETLMRNKTFRNPNIYQWLVDHLGLEEAGSNMPLDGFSLAELRKDFTSEALAEEQERRAREIAAKKSAEAAAGNLRKMNFNSAGHTVERPASTASRDDYRASKYDRYEAPRSRVQASSSTLAVGRQTSANTVQEGNTIEDAIQRAKQIAQHLVGARKQ</sequence>
<reference evidence="2" key="1">
    <citation type="submission" date="2022-07" db="EMBL/GenBank/DDBJ databases">
        <title>Phylogenomic reconstructions and comparative analyses of Kickxellomycotina fungi.</title>
        <authorList>
            <person name="Reynolds N.K."/>
            <person name="Stajich J.E."/>
            <person name="Barry K."/>
            <person name="Grigoriev I.V."/>
            <person name="Crous P."/>
            <person name="Smith M.E."/>
        </authorList>
    </citation>
    <scope>NUCLEOTIDE SEQUENCE</scope>
    <source>
        <strain evidence="2">RSA 476</strain>
    </source>
</reference>
<feature type="compositionally biased region" description="Polar residues" evidence="1">
    <location>
        <begin position="265"/>
        <end position="286"/>
    </location>
</feature>
<organism evidence="2 3">
    <name type="scientific">Coemansia aciculifera</name>
    <dbReference type="NCBI Taxonomy" id="417176"/>
    <lineage>
        <taxon>Eukaryota</taxon>
        <taxon>Fungi</taxon>
        <taxon>Fungi incertae sedis</taxon>
        <taxon>Zoopagomycota</taxon>
        <taxon>Kickxellomycotina</taxon>
        <taxon>Kickxellomycetes</taxon>
        <taxon>Kickxellales</taxon>
        <taxon>Kickxellaceae</taxon>
        <taxon>Coemansia</taxon>
    </lineage>
</organism>
<dbReference type="GO" id="GO:0005634">
    <property type="term" value="C:nucleus"/>
    <property type="evidence" value="ECO:0007669"/>
    <property type="project" value="TreeGrafter"/>
</dbReference>
<feature type="compositionally biased region" description="Acidic residues" evidence="1">
    <location>
        <begin position="65"/>
        <end position="75"/>
    </location>
</feature>
<evidence type="ECO:0008006" key="4">
    <source>
        <dbReference type="Google" id="ProtNLM"/>
    </source>
</evidence>
<gene>
    <name evidence="2" type="ORF">GGH94_005619</name>
</gene>
<evidence type="ECO:0000256" key="1">
    <source>
        <dbReference type="SAM" id="MobiDB-lite"/>
    </source>
</evidence>
<comment type="caution">
    <text evidence="2">The sequence shown here is derived from an EMBL/GenBank/DDBJ whole genome shotgun (WGS) entry which is preliminary data.</text>
</comment>
<feature type="region of interest" description="Disordered" evidence="1">
    <location>
        <begin position="232"/>
        <end position="286"/>
    </location>
</feature>
<feature type="region of interest" description="Disordered" evidence="1">
    <location>
        <begin position="15"/>
        <end position="79"/>
    </location>
</feature>
<dbReference type="InterPro" id="IPR012479">
    <property type="entry name" value="SAP30BP"/>
</dbReference>
<accession>A0A9W8IL38</accession>
<dbReference type="Pfam" id="PF07818">
    <property type="entry name" value="HCNGP"/>
    <property type="match status" value="1"/>
</dbReference>
<feature type="compositionally biased region" description="Acidic residues" evidence="1">
    <location>
        <begin position="45"/>
        <end position="55"/>
    </location>
</feature>
<feature type="compositionally biased region" description="Basic and acidic residues" evidence="1">
    <location>
        <begin position="246"/>
        <end position="262"/>
    </location>
</feature>
<dbReference type="AlphaFoldDB" id="A0A9W8IL38"/>
<keyword evidence="3" id="KW-1185">Reference proteome</keyword>
<proteinExistence type="predicted"/>
<evidence type="ECO:0000313" key="3">
    <source>
        <dbReference type="Proteomes" id="UP001140074"/>
    </source>
</evidence>
<dbReference type="PANTHER" id="PTHR13464">
    <property type="entry name" value="TRANSCRIPTIONAL REGULATOR PROTEIN HCNGP"/>
    <property type="match status" value="1"/>
</dbReference>
<name>A0A9W8IL38_9FUNG</name>
<dbReference type="EMBL" id="JANBUY010000311">
    <property type="protein sequence ID" value="KAJ2860274.1"/>
    <property type="molecule type" value="Genomic_DNA"/>
</dbReference>
<dbReference type="GO" id="GO:0006355">
    <property type="term" value="P:regulation of DNA-templated transcription"/>
    <property type="evidence" value="ECO:0007669"/>
    <property type="project" value="InterPro"/>
</dbReference>
<protein>
    <recommendedName>
        <fullName evidence="4">HCNGP-domain-containing protein</fullName>
    </recommendedName>
</protein>